<dbReference type="InterPro" id="IPR006390">
    <property type="entry name" value="DHP_synth_dom"/>
</dbReference>
<dbReference type="CDD" id="cd00739">
    <property type="entry name" value="DHPS"/>
    <property type="match status" value="1"/>
</dbReference>
<evidence type="ECO:0000256" key="8">
    <source>
        <dbReference type="ARBA" id="ARBA00022909"/>
    </source>
</evidence>
<protein>
    <recommendedName>
        <fullName evidence="4 9">Dihydropteroate synthase</fullName>
        <shortName evidence="9">DHPS</shortName>
        <ecNumber evidence="4 9">2.5.1.15</ecNumber>
    </recommendedName>
    <alternativeName>
        <fullName evidence="9">Dihydropteroate pyrophosphorylase</fullName>
    </alternativeName>
</protein>
<evidence type="ECO:0000259" key="10">
    <source>
        <dbReference type="PROSITE" id="PS50972"/>
    </source>
</evidence>
<dbReference type="Gene3D" id="3.20.20.20">
    <property type="entry name" value="Dihydropteroate synthase-like"/>
    <property type="match status" value="1"/>
</dbReference>
<evidence type="ECO:0000313" key="11">
    <source>
        <dbReference type="EMBL" id="OHA04188.1"/>
    </source>
</evidence>
<dbReference type="GO" id="GO:0005829">
    <property type="term" value="C:cytosol"/>
    <property type="evidence" value="ECO:0007669"/>
    <property type="project" value="TreeGrafter"/>
</dbReference>
<dbReference type="PANTHER" id="PTHR20941">
    <property type="entry name" value="FOLATE SYNTHESIS PROTEINS"/>
    <property type="match status" value="1"/>
</dbReference>
<keyword evidence="5 9" id="KW-0808">Transferase</keyword>
<evidence type="ECO:0000256" key="9">
    <source>
        <dbReference type="RuleBase" id="RU361205"/>
    </source>
</evidence>
<dbReference type="GO" id="GO:0046656">
    <property type="term" value="P:folic acid biosynthetic process"/>
    <property type="evidence" value="ECO:0007669"/>
    <property type="project" value="UniProtKB-KW"/>
</dbReference>
<dbReference type="EMBL" id="MHQM01000010">
    <property type="protein sequence ID" value="OHA04188.1"/>
    <property type="molecule type" value="Genomic_DNA"/>
</dbReference>
<evidence type="ECO:0000256" key="6">
    <source>
        <dbReference type="ARBA" id="ARBA00022723"/>
    </source>
</evidence>
<comment type="pathway">
    <text evidence="3 9">Cofactor biosynthesis; tetrahydrofolate biosynthesis; 7,8-dihydrofolate from 2-amino-4-hydroxy-6-hydroxymethyl-7,8-dihydropteridine diphosphate and 4-aminobenzoate: step 1/2.</text>
</comment>
<evidence type="ECO:0000256" key="2">
    <source>
        <dbReference type="ARBA" id="ARBA00001946"/>
    </source>
</evidence>
<comment type="function">
    <text evidence="9">Catalyzes the condensation of para-aminobenzoate (pABA) with 6-hydroxymethyl-7,8-dihydropterin diphosphate (DHPt-PP) to form 7,8-dihydropteroate (H2Pte), the immediate precursor of folate derivatives.</text>
</comment>
<feature type="domain" description="Pterin-binding" evidence="10">
    <location>
        <begin position="16"/>
        <end position="266"/>
    </location>
</feature>
<dbReference type="InterPro" id="IPR045031">
    <property type="entry name" value="DHP_synth-like"/>
</dbReference>
<comment type="cofactor">
    <cofactor evidence="2 9">
        <name>Mg(2+)</name>
        <dbReference type="ChEBI" id="CHEBI:18420"/>
    </cofactor>
</comment>
<dbReference type="InterPro" id="IPR000489">
    <property type="entry name" value="Pterin-binding_dom"/>
</dbReference>
<evidence type="ECO:0000256" key="7">
    <source>
        <dbReference type="ARBA" id="ARBA00022842"/>
    </source>
</evidence>
<dbReference type="PROSITE" id="PS50972">
    <property type="entry name" value="PTERIN_BINDING"/>
    <property type="match status" value="1"/>
</dbReference>
<dbReference type="GO" id="GO:0046654">
    <property type="term" value="P:tetrahydrofolate biosynthetic process"/>
    <property type="evidence" value="ECO:0007669"/>
    <property type="project" value="UniProtKB-UniPathway"/>
</dbReference>
<evidence type="ECO:0000256" key="5">
    <source>
        <dbReference type="ARBA" id="ARBA00022679"/>
    </source>
</evidence>
<keyword evidence="8 9" id="KW-0289">Folate biosynthesis</keyword>
<comment type="similarity">
    <text evidence="9">Belongs to the DHPS family.</text>
</comment>
<comment type="caution">
    <text evidence="11">The sequence shown here is derived from an EMBL/GenBank/DDBJ whole genome shotgun (WGS) entry which is preliminary data.</text>
</comment>
<name>A0A1G2KXN6_9BACT</name>
<sequence length="274" mass="29404">MSAIRCGAYTISLDHPRIVGILNVTPDSFSDGGRFFDPARAVAHALSMAREGADIIDIGGESTRPGSIRVSADEELRRILPVLDALADELAIPISLDTSKPEVADACLARMPAIINDVYGLRDPAMREVIARHQAPVIIMHMQGTPDTMQKNPSYGDVVEEVIGYLGMQAQLARAAGIEQIIIDPGIGFGKTITHNLLLLKHLDRFKRLGYPLMVGVSRKSFLQKILGAGSDDVLEGTLAASVIAAYNGADLIRVHDIAPVRRALAVANAIRNA</sequence>
<dbReference type="AlphaFoldDB" id="A0A1G2KXN6"/>
<gene>
    <name evidence="11" type="ORF">A3J58_01160</name>
</gene>
<dbReference type="PANTHER" id="PTHR20941:SF1">
    <property type="entry name" value="FOLIC ACID SYNTHESIS PROTEIN FOL1"/>
    <property type="match status" value="1"/>
</dbReference>
<dbReference type="GO" id="GO:0004156">
    <property type="term" value="F:dihydropteroate synthase activity"/>
    <property type="evidence" value="ECO:0007669"/>
    <property type="project" value="UniProtKB-EC"/>
</dbReference>
<dbReference type="InterPro" id="IPR011005">
    <property type="entry name" value="Dihydropteroate_synth-like_sf"/>
</dbReference>
<keyword evidence="6 9" id="KW-0479">Metal-binding</keyword>
<accession>A0A1G2KXN6</accession>
<evidence type="ECO:0000313" key="12">
    <source>
        <dbReference type="Proteomes" id="UP000178510"/>
    </source>
</evidence>
<dbReference type="Proteomes" id="UP000178510">
    <property type="component" value="Unassembled WGS sequence"/>
</dbReference>
<dbReference type="Pfam" id="PF00809">
    <property type="entry name" value="Pterin_bind"/>
    <property type="match status" value="1"/>
</dbReference>
<dbReference type="SUPFAM" id="SSF51717">
    <property type="entry name" value="Dihydropteroate synthetase-like"/>
    <property type="match status" value="1"/>
</dbReference>
<proteinExistence type="inferred from homology"/>
<dbReference type="NCBIfam" id="TIGR01496">
    <property type="entry name" value="DHPS"/>
    <property type="match status" value="1"/>
</dbReference>
<organism evidence="11 12">
    <name type="scientific">Candidatus Sungbacteria bacterium RIFCSPHIGHO2_02_FULL_52_23</name>
    <dbReference type="NCBI Taxonomy" id="1802274"/>
    <lineage>
        <taxon>Bacteria</taxon>
        <taxon>Candidatus Sungiibacteriota</taxon>
    </lineage>
</organism>
<evidence type="ECO:0000256" key="4">
    <source>
        <dbReference type="ARBA" id="ARBA00012458"/>
    </source>
</evidence>
<keyword evidence="7 9" id="KW-0460">Magnesium</keyword>
<evidence type="ECO:0000256" key="3">
    <source>
        <dbReference type="ARBA" id="ARBA00004763"/>
    </source>
</evidence>
<dbReference type="GO" id="GO:0046872">
    <property type="term" value="F:metal ion binding"/>
    <property type="evidence" value="ECO:0007669"/>
    <property type="project" value="UniProtKB-KW"/>
</dbReference>
<dbReference type="EC" id="2.5.1.15" evidence="4 9"/>
<reference evidence="11 12" key="1">
    <citation type="journal article" date="2016" name="Nat. Commun.">
        <title>Thousands of microbial genomes shed light on interconnected biogeochemical processes in an aquifer system.</title>
        <authorList>
            <person name="Anantharaman K."/>
            <person name="Brown C.T."/>
            <person name="Hug L.A."/>
            <person name="Sharon I."/>
            <person name="Castelle C.J."/>
            <person name="Probst A.J."/>
            <person name="Thomas B.C."/>
            <person name="Singh A."/>
            <person name="Wilkins M.J."/>
            <person name="Karaoz U."/>
            <person name="Brodie E.L."/>
            <person name="Williams K.H."/>
            <person name="Hubbard S.S."/>
            <person name="Banfield J.F."/>
        </authorList>
    </citation>
    <scope>NUCLEOTIDE SEQUENCE [LARGE SCALE GENOMIC DNA]</scope>
</reference>
<dbReference type="PROSITE" id="PS00792">
    <property type="entry name" value="DHPS_1"/>
    <property type="match status" value="1"/>
</dbReference>
<dbReference type="PROSITE" id="PS00793">
    <property type="entry name" value="DHPS_2"/>
    <property type="match status" value="1"/>
</dbReference>
<comment type="catalytic activity">
    <reaction evidence="1">
        <text>(7,8-dihydropterin-6-yl)methyl diphosphate + 4-aminobenzoate = 7,8-dihydropteroate + diphosphate</text>
        <dbReference type="Rhea" id="RHEA:19949"/>
        <dbReference type="ChEBI" id="CHEBI:17836"/>
        <dbReference type="ChEBI" id="CHEBI:17839"/>
        <dbReference type="ChEBI" id="CHEBI:33019"/>
        <dbReference type="ChEBI" id="CHEBI:72950"/>
        <dbReference type="EC" id="2.5.1.15"/>
    </reaction>
</comment>
<dbReference type="UniPathway" id="UPA00077">
    <property type="reaction ID" value="UER00156"/>
</dbReference>
<dbReference type="STRING" id="1802274.A3J58_01160"/>
<evidence type="ECO:0000256" key="1">
    <source>
        <dbReference type="ARBA" id="ARBA00000012"/>
    </source>
</evidence>